<keyword evidence="1" id="KW-1185">Reference proteome</keyword>
<gene>
    <name evidence="2" type="primary">LOC110438158</name>
</gene>
<name>A0AC58I4S0_DANRE</name>
<dbReference type="Proteomes" id="UP000000437">
    <property type="component" value="Chromosome 2"/>
</dbReference>
<proteinExistence type="predicted"/>
<protein>
    <submittedName>
        <fullName evidence="2">Uncharacterized protein</fullName>
    </submittedName>
</protein>
<evidence type="ECO:0000313" key="2">
    <source>
        <dbReference type="RefSeq" id="XP_073789228.1"/>
    </source>
</evidence>
<sequence>MVSYIFENKKIPPVLPDDVRVPSTKTYPRHPCPSETMCQRCPGVVALSEPILITRRAKILSNWDIIEDVATYSKQCPLCGMLYRYQEWKDGLHNFNDHIILDLPLCLTLRSLLQVHTAVSRAVAFLQDLTGKKFPPADTVLHGYLHFEALTEHEYKYSCVTCGDYPPVVIMDLHKKGIFQFSVSDIEEPPESFKGEVNLETFWEALSKEMTCRGFVTSGTNNPFAVPPTYHFWSPWIGKNTRHSDIVLNTEFEKRHSSKFSSEISEITVTEERLKEELRKQKVSVIRRLCKECGLDFTRSRNDLLLRLSEEMKSRQTYDKVFEKIWGASEDGE</sequence>
<reference evidence="2" key="1">
    <citation type="submission" date="2025-08" db="UniProtKB">
        <authorList>
            <consortium name="RefSeq"/>
        </authorList>
    </citation>
    <scope>IDENTIFICATION</scope>
    <source>
        <strain evidence="2">Tuebingen</strain>
        <tissue evidence="2">Fibroblasts and whole tissue</tissue>
    </source>
</reference>
<accession>A0AC58I4S0</accession>
<organism evidence="1 2">
    <name type="scientific">Danio rerio</name>
    <name type="common">Zebrafish</name>
    <name type="synonym">Brachydanio rerio</name>
    <dbReference type="NCBI Taxonomy" id="7955"/>
    <lineage>
        <taxon>Eukaryota</taxon>
        <taxon>Metazoa</taxon>
        <taxon>Chordata</taxon>
        <taxon>Craniata</taxon>
        <taxon>Vertebrata</taxon>
        <taxon>Euteleostomi</taxon>
        <taxon>Actinopterygii</taxon>
        <taxon>Neopterygii</taxon>
        <taxon>Teleostei</taxon>
        <taxon>Ostariophysi</taxon>
        <taxon>Cypriniformes</taxon>
        <taxon>Danionidae</taxon>
        <taxon>Danioninae</taxon>
        <taxon>Danio</taxon>
    </lineage>
</organism>
<evidence type="ECO:0000313" key="1">
    <source>
        <dbReference type="Proteomes" id="UP000000437"/>
    </source>
</evidence>
<dbReference type="RefSeq" id="XP_073789228.1">
    <property type="nucleotide sequence ID" value="XM_073933127.1"/>
</dbReference>